<evidence type="ECO:0000313" key="8">
    <source>
        <dbReference type="EMBL" id="ORY12598.1"/>
    </source>
</evidence>
<dbReference type="Gene3D" id="3.40.50.1820">
    <property type="entry name" value="alpha/beta hydrolase"/>
    <property type="match status" value="1"/>
</dbReference>
<dbReference type="InterPro" id="IPR001563">
    <property type="entry name" value="Peptidase_S10"/>
</dbReference>
<dbReference type="SUPFAM" id="SSF53474">
    <property type="entry name" value="alpha/beta-Hydrolases"/>
    <property type="match status" value="1"/>
</dbReference>
<feature type="chain" id="PRO_5010897554" description="Carboxypeptidase" evidence="7">
    <location>
        <begin position="18"/>
        <end position="507"/>
    </location>
</feature>
<evidence type="ECO:0000256" key="1">
    <source>
        <dbReference type="ARBA" id="ARBA00009431"/>
    </source>
</evidence>
<protein>
    <recommendedName>
        <fullName evidence="7">Carboxypeptidase</fullName>
        <ecNumber evidence="7">3.4.16.-</ecNumber>
    </recommendedName>
</protein>
<evidence type="ECO:0000256" key="3">
    <source>
        <dbReference type="ARBA" id="ARBA00022670"/>
    </source>
</evidence>
<keyword evidence="5 7" id="KW-0378">Hydrolase</keyword>
<dbReference type="EC" id="3.4.16.-" evidence="7"/>
<feature type="signal peptide" evidence="7">
    <location>
        <begin position="1"/>
        <end position="17"/>
    </location>
</feature>
<keyword evidence="4 7" id="KW-0732">Signal</keyword>
<dbReference type="Gene3D" id="1.10.287.410">
    <property type="match status" value="1"/>
</dbReference>
<dbReference type="PANTHER" id="PTHR11802:SF3">
    <property type="entry name" value="RETINOID-INDUCIBLE SERINE CARBOXYPEPTIDASE"/>
    <property type="match status" value="1"/>
</dbReference>
<gene>
    <name evidence="8" type="ORF">BCR34DRAFT_289693</name>
</gene>
<keyword evidence="6" id="KW-0325">Glycoprotein</keyword>
<keyword evidence="3 7" id="KW-0645">Protease</keyword>
<dbReference type="GO" id="GO:0006508">
    <property type="term" value="P:proteolysis"/>
    <property type="evidence" value="ECO:0007669"/>
    <property type="project" value="UniProtKB-KW"/>
</dbReference>
<dbReference type="InterPro" id="IPR018202">
    <property type="entry name" value="Ser_caboxypep_ser_AS"/>
</dbReference>
<accession>A0A1Y1ZQU2</accession>
<sequence length="507" mass="57223">MRASILVSLIFPILAFALPPPPQRPLLLDELKNGRVDPSDIRRECFATFDDTANKNETVCVNTVVQIVPNSAGLDWGSSIQYCGYVDYATGNADPHYFFWLVMSENSPEMDPLVLWLNGGPGASSLLGLFDQWGPRRIVGKKKLKENKNRMTESINWLFLENPTGVGFSYAQQQPRTSKQAATQVERFLSGFFATTFKHPSGDVKFNINPLHVAGESYAGHYVPAIGAALVENHAPWRLRSLIIGNGMVDLEDMTRGTSDLICSDPPLAFNPKPARCNKQDAYVNSCYSVMEQCKKDPHMCRYGYSSCRDGLGFGWAENLETDLYDFTKTTKQGAARKTLYEETFKEFINGMKALFGLERDIAWTYMNTPVWDAFVESGDWTRSYLPELGTVLSAGINVLLYAGDVDLAVPYTTVERTAYRLDWVDAPGQTSTARRDHFRECMIQQDEAHRTKLMLNDVEYGSYVKYGQLTYARVYGAGHMINENKPKEAKDMFEKWILRNSFLNCK</sequence>
<keyword evidence="9" id="KW-1185">Reference proteome</keyword>
<evidence type="ECO:0000256" key="2">
    <source>
        <dbReference type="ARBA" id="ARBA00022645"/>
    </source>
</evidence>
<dbReference type="InterPro" id="IPR029058">
    <property type="entry name" value="AB_hydrolase_fold"/>
</dbReference>
<keyword evidence="2 7" id="KW-0121">Carboxypeptidase</keyword>
<dbReference type="OrthoDB" id="3790045at2759"/>
<organism evidence="8 9">
    <name type="scientific">Clohesyomyces aquaticus</name>
    <dbReference type="NCBI Taxonomy" id="1231657"/>
    <lineage>
        <taxon>Eukaryota</taxon>
        <taxon>Fungi</taxon>
        <taxon>Dikarya</taxon>
        <taxon>Ascomycota</taxon>
        <taxon>Pezizomycotina</taxon>
        <taxon>Dothideomycetes</taxon>
        <taxon>Pleosporomycetidae</taxon>
        <taxon>Pleosporales</taxon>
        <taxon>Lindgomycetaceae</taxon>
        <taxon>Clohesyomyces</taxon>
    </lineage>
</organism>
<reference evidence="8 9" key="1">
    <citation type="submission" date="2016-07" db="EMBL/GenBank/DDBJ databases">
        <title>Pervasive Adenine N6-methylation of Active Genes in Fungi.</title>
        <authorList>
            <consortium name="DOE Joint Genome Institute"/>
            <person name="Mondo S.J."/>
            <person name="Dannebaum R.O."/>
            <person name="Kuo R.C."/>
            <person name="Labutti K."/>
            <person name="Haridas S."/>
            <person name="Kuo A."/>
            <person name="Salamov A."/>
            <person name="Ahrendt S.R."/>
            <person name="Lipzen A."/>
            <person name="Sullivan W."/>
            <person name="Andreopoulos W.B."/>
            <person name="Clum A."/>
            <person name="Lindquist E."/>
            <person name="Daum C."/>
            <person name="Ramamoorthy G.K."/>
            <person name="Gryganskyi A."/>
            <person name="Culley D."/>
            <person name="Magnuson J.K."/>
            <person name="James T.Y."/>
            <person name="O'Malley M.A."/>
            <person name="Stajich J.E."/>
            <person name="Spatafora J.W."/>
            <person name="Visel A."/>
            <person name="Grigoriev I.V."/>
        </authorList>
    </citation>
    <scope>NUCLEOTIDE SEQUENCE [LARGE SCALE GENOMIC DNA]</scope>
    <source>
        <strain evidence="8 9">CBS 115471</strain>
    </source>
</reference>
<evidence type="ECO:0000256" key="5">
    <source>
        <dbReference type="ARBA" id="ARBA00022801"/>
    </source>
</evidence>
<dbReference type="AlphaFoldDB" id="A0A1Y1ZQU2"/>
<dbReference type="PRINTS" id="PR00724">
    <property type="entry name" value="CRBOXYPTASEC"/>
</dbReference>
<name>A0A1Y1ZQU2_9PLEO</name>
<dbReference type="PANTHER" id="PTHR11802">
    <property type="entry name" value="SERINE PROTEASE FAMILY S10 SERINE CARBOXYPEPTIDASE"/>
    <property type="match status" value="1"/>
</dbReference>
<evidence type="ECO:0000256" key="4">
    <source>
        <dbReference type="ARBA" id="ARBA00022729"/>
    </source>
</evidence>
<evidence type="ECO:0000256" key="6">
    <source>
        <dbReference type="ARBA" id="ARBA00023180"/>
    </source>
</evidence>
<evidence type="ECO:0000256" key="7">
    <source>
        <dbReference type="RuleBase" id="RU361156"/>
    </source>
</evidence>
<dbReference type="GO" id="GO:0004185">
    <property type="term" value="F:serine-type carboxypeptidase activity"/>
    <property type="evidence" value="ECO:0007669"/>
    <property type="project" value="UniProtKB-UniRule"/>
</dbReference>
<comment type="caution">
    <text evidence="8">The sequence shown here is derived from an EMBL/GenBank/DDBJ whole genome shotgun (WGS) entry which is preliminary data.</text>
</comment>
<evidence type="ECO:0000313" key="9">
    <source>
        <dbReference type="Proteomes" id="UP000193144"/>
    </source>
</evidence>
<dbReference type="Proteomes" id="UP000193144">
    <property type="component" value="Unassembled WGS sequence"/>
</dbReference>
<dbReference type="Pfam" id="PF00450">
    <property type="entry name" value="Peptidase_S10"/>
    <property type="match status" value="1"/>
</dbReference>
<proteinExistence type="inferred from homology"/>
<comment type="similarity">
    <text evidence="1 7">Belongs to the peptidase S10 family.</text>
</comment>
<dbReference type="STRING" id="1231657.A0A1Y1ZQU2"/>
<dbReference type="EMBL" id="MCFA01000049">
    <property type="protein sequence ID" value="ORY12598.1"/>
    <property type="molecule type" value="Genomic_DNA"/>
</dbReference>
<dbReference type="PROSITE" id="PS00131">
    <property type="entry name" value="CARBOXYPEPT_SER_SER"/>
    <property type="match status" value="1"/>
</dbReference>